<evidence type="ECO:0000259" key="2">
    <source>
        <dbReference type="Pfam" id="PF02771"/>
    </source>
</evidence>
<name>A0A939JMX0_9ACTN</name>
<dbReference type="Pfam" id="PF02771">
    <property type="entry name" value="Acyl-CoA_dh_N"/>
    <property type="match status" value="1"/>
</dbReference>
<evidence type="ECO:0000313" key="4">
    <source>
        <dbReference type="Proteomes" id="UP000664167"/>
    </source>
</evidence>
<dbReference type="InterPro" id="IPR013786">
    <property type="entry name" value="AcylCoA_DH/ox_N"/>
</dbReference>
<protein>
    <submittedName>
        <fullName evidence="3">Acyl-CoA dehydrogenase family protein</fullName>
    </submittedName>
</protein>
<dbReference type="InterPro" id="IPR009100">
    <property type="entry name" value="AcylCoA_DH/oxidase_NM_dom_sf"/>
</dbReference>
<keyword evidence="4" id="KW-1185">Reference proteome</keyword>
<dbReference type="SUPFAM" id="SSF56645">
    <property type="entry name" value="Acyl-CoA dehydrogenase NM domain-like"/>
    <property type="match status" value="1"/>
</dbReference>
<organism evidence="3 4">
    <name type="scientific">Streptomyces beijiangensis</name>
    <dbReference type="NCBI Taxonomy" id="163361"/>
    <lineage>
        <taxon>Bacteria</taxon>
        <taxon>Bacillati</taxon>
        <taxon>Actinomycetota</taxon>
        <taxon>Actinomycetes</taxon>
        <taxon>Kitasatosporales</taxon>
        <taxon>Streptomycetaceae</taxon>
        <taxon>Streptomyces</taxon>
    </lineage>
</organism>
<dbReference type="AlphaFoldDB" id="A0A939JMX0"/>
<reference evidence="3" key="1">
    <citation type="submission" date="2021-03" db="EMBL/GenBank/DDBJ databases">
        <title>Streptomyces poriferae sp. nov., a novel marine sponge-derived Actinobacteria species with anti-MRSA activity.</title>
        <authorList>
            <person name="Sandoval-Powers M."/>
            <person name="Kralova S."/>
            <person name="Nguyen G.-S."/>
            <person name="Fawwal D."/>
            <person name="Degnes K."/>
            <person name="Klinkenberg G."/>
            <person name="Sletta H."/>
            <person name="Wentzel A."/>
            <person name="Liles M.R."/>
        </authorList>
    </citation>
    <scope>NUCLEOTIDE SEQUENCE</scope>
    <source>
        <strain evidence="3">DSM 41794</strain>
    </source>
</reference>
<dbReference type="GO" id="GO:0016627">
    <property type="term" value="F:oxidoreductase activity, acting on the CH-CH group of donors"/>
    <property type="evidence" value="ECO:0007669"/>
    <property type="project" value="InterPro"/>
</dbReference>
<sequence length="103" mass="10394">VAQVGETAQERGRGDRLHHGPGDPAPGLALWSRLADAGVFALAVPEAYEGVGPLPVELAAAFVELGRHAVPGPVVETVAAAALLGRLADLGDAPPAKRLPPAL</sequence>
<feature type="non-terminal residue" evidence="3">
    <location>
        <position position="1"/>
    </location>
</feature>
<feature type="domain" description="Acyl-CoA dehydrogenase/oxidase N-terminal" evidence="2">
    <location>
        <begin position="29"/>
        <end position="77"/>
    </location>
</feature>
<dbReference type="Proteomes" id="UP000664167">
    <property type="component" value="Unassembled WGS sequence"/>
</dbReference>
<accession>A0A939JMX0</accession>
<dbReference type="RefSeq" id="WP_206970112.1">
    <property type="nucleotide sequence ID" value="NZ_JAFLRJ010001499.1"/>
</dbReference>
<dbReference type="InterPro" id="IPR037069">
    <property type="entry name" value="AcylCoA_DH/ox_N_sf"/>
</dbReference>
<evidence type="ECO:0000313" key="3">
    <source>
        <dbReference type="EMBL" id="MBO0518312.1"/>
    </source>
</evidence>
<feature type="compositionally biased region" description="Basic and acidic residues" evidence="1">
    <location>
        <begin position="8"/>
        <end position="21"/>
    </location>
</feature>
<comment type="caution">
    <text evidence="3">The sequence shown here is derived from an EMBL/GenBank/DDBJ whole genome shotgun (WGS) entry which is preliminary data.</text>
</comment>
<gene>
    <name evidence="3" type="ORF">J0695_42405</name>
</gene>
<evidence type="ECO:0000256" key="1">
    <source>
        <dbReference type="SAM" id="MobiDB-lite"/>
    </source>
</evidence>
<proteinExistence type="predicted"/>
<feature type="region of interest" description="Disordered" evidence="1">
    <location>
        <begin position="1"/>
        <end position="25"/>
    </location>
</feature>
<dbReference type="EMBL" id="JAFLRJ010001499">
    <property type="protein sequence ID" value="MBO0518312.1"/>
    <property type="molecule type" value="Genomic_DNA"/>
</dbReference>
<feature type="non-terminal residue" evidence="3">
    <location>
        <position position="103"/>
    </location>
</feature>
<dbReference type="GO" id="GO:0050660">
    <property type="term" value="F:flavin adenine dinucleotide binding"/>
    <property type="evidence" value="ECO:0007669"/>
    <property type="project" value="InterPro"/>
</dbReference>
<dbReference type="Gene3D" id="1.10.540.10">
    <property type="entry name" value="Acyl-CoA dehydrogenase/oxidase, N-terminal domain"/>
    <property type="match status" value="1"/>
</dbReference>